<feature type="compositionally biased region" description="Polar residues" evidence="1">
    <location>
        <begin position="1"/>
        <end position="11"/>
    </location>
</feature>
<name>A0AAW2DD93_9ROSI</name>
<evidence type="ECO:0008006" key="4">
    <source>
        <dbReference type="Google" id="ProtNLM"/>
    </source>
</evidence>
<dbReference type="PANTHER" id="PTHR45786:SF74">
    <property type="entry name" value="ATP-DEPENDENT DNA HELICASE"/>
    <property type="match status" value="1"/>
</dbReference>
<comment type="caution">
    <text evidence="2">The sequence shown here is derived from an EMBL/GenBank/DDBJ whole genome shotgun (WGS) entry which is preliminary data.</text>
</comment>
<evidence type="ECO:0000313" key="3">
    <source>
        <dbReference type="Proteomes" id="UP001459277"/>
    </source>
</evidence>
<dbReference type="EMBL" id="JAZDWU010000003">
    <property type="protein sequence ID" value="KAL0008219.1"/>
    <property type="molecule type" value="Genomic_DNA"/>
</dbReference>
<evidence type="ECO:0000256" key="1">
    <source>
        <dbReference type="SAM" id="MobiDB-lite"/>
    </source>
</evidence>
<dbReference type="PANTHER" id="PTHR45786">
    <property type="entry name" value="DNA BINDING PROTEIN-LIKE"/>
    <property type="match status" value="1"/>
</dbReference>
<gene>
    <name evidence="2" type="ORF">SO802_009721</name>
</gene>
<dbReference type="AlphaFoldDB" id="A0AAW2DD93"/>
<protein>
    <recommendedName>
        <fullName evidence="4">Helitron helicase-like domain-containing protein</fullName>
    </recommendedName>
</protein>
<keyword evidence="3" id="KW-1185">Reference proteome</keyword>
<organism evidence="2 3">
    <name type="scientific">Lithocarpus litseifolius</name>
    <dbReference type="NCBI Taxonomy" id="425828"/>
    <lineage>
        <taxon>Eukaryota</taxon>
        <taxon>Viridiplantae</taxon>
        <taxon>Streptophyta</taxon>
        <taxon>Embryophyta</taxon>
        <taxon>Tracheophyta</taxon>
        <taxon>Spermatophyta</taxon>
        <taxon>Magnoliopsida</taxon>
        <taxon>eudicotyledons</taxon>
        <taxon>Gunneridae</taxon>
        <taxon>Pentapetalae</taxon>
        <taxon>rosids</taxon>
        <taxon>fabids</taxon>
        <taxon>Fagales</taxon>
        <taxon>Fagaceae</taxon>
        <taxon>Lithocarpus</taxon>
    </lineage>
</organism>
<dbReference type="Proteomes" id="UP001459277">
    <property type="component" value="Unassembled WGS sequence"/>
</dbReference>
<sequence>MAKMHSTNIVSSKKFGGGSHRSKKHKDIAMIHDTDSCKRARLKRRMVLNLNRTRESSSNAQCLQRSTPSIKNVFPYSAVGLNGDVATTTTVQEFGIHLPTNASALDKHLPTTELTGKFTELWNFGPPSCVCEYCNAILWYEERNRKSKNIKNPKFSICCREGRVKLPLLKSPPLELQELLQHSKHYKATIRRFNSMFAMTSMGGNVDVHANEGRGPYIFRLNGQNHHRIGSLLPVVGKDPSFAQLYIHDTKKEIHYRLSALPGQESQYDLDIAIVQILLKTLDENNI</sequence>
<reference evidence="2 3" key="1">
    <citation type="submission" date="2024-01" db="EMBL/GenBank/DDBJ databases">
        <title>A telomere-to-telomere, gap-free genome of sweet tea (Lithocarpus litseifolius).</title>
        <authorList>
            <person name="Zhou J."/>
        </authorList>
    </citation>
    <scope>NUCLEOTIDE SEQUENCE [LARGE SCALE GENOMIC DNA]</scope>
    <source>
        <strain evidence="2">Zhou-2022a</strain>
        <tissue evidence="2">Leaf</tissue>
    </source>
</reference>
<evidence type="ECO:0000313" key="2">
    <source>
        <dbReference type="EMBL" id="KAL0008219.1"/>
    </source>
</evidence>
<proteinExistence type="predicted"/>
<accession>A0AAW2DD93</accession>
<feature type="region of interest" description="Disordered" evidence="1">
    <location>
        <begin position="1"/>
        <end position="25"/>
    </location>
</feature>